<evidence type="ECO:0000256" key="5">
    <source>
        <dbReference type="ARBA" id="ARBA00023146"/>
    </source>
</evidence>
<dbReference type="InterPro" id="IPR004364">
    <property type="entry name" value="Aa-tRNA-synt_II"/>
</dbReference>
<dbReference type="PANTHER" id="PTHR22594:SF48">
    <property type="entry name" value="ASPARAGINYL-TRNA SYNTHETASE-RELATED PROTEIN (N-TRUNCATION)"/>
    <property type="match status" value="1"/>
</dbReference>
<keyword evidence="4" id="KW-0648">Protein biosynthesis</keyword>
<evidence type="ECO:0000259" key="6">
    <source>
        <dbReference type="PROSITE" id="PS50862"/>
    </source>
</evidence>
<organism evidence="7 8">
    <name type="scientific">Defluviitoga tunisiensis</name>
    <dbReference type="NCBI Taxonomy" id="1006576"/>
    <lineage>
        <taxon>Bacteria</taxon>
        <taxon>Thermotogati</taxon>
        <taxon>Thermotogota</taxon>
        <taxon>Thermotogae</taxon>
        <taxon>Petrotogales</taxon>
        <taxon>Petrotogaceae</taxon>
        <taxon>Defluviitoga</taxon>
    </lineage>
</organism>
<dbReference type="Pfam" id="PF00152">
    <property type="entry name" value="tRNA-synt_2"/>
    <property type="match status" value="1"/>
</dbReference>
<dbReference type="SUPFAM" id="SSF55681">
    <property type="entry name" value="Class II aaRS and biotin synthetases"/>
    <property type="match status" value="1"/>
</dbReference>
<dbReference type="EMBL" id="LN824141">
    <property type="protein sequence ID" value="CEP78534.1"/>
    <property type="molecule type" value="Genomic_DNA"/>
</dbReference>
<dbReference type="STRING" id="1006576.DTL3_1236"/>
<name>A0A0C7P3S8_DEFTU</name>
<dbReference type="PANTHER" id="PTHR22594">
    <property type="entry name" value="ASPARTYL/LYSYL-TRNA SYNTHETASE"/>
    <property type="match status" value="1"/>
</dbReference>
<dbReference type="Proteomes" id="UP000032809">
    <property type="component" value="Chromosome I"/>
</dbReference>
<feature type="domain" description="Aminoacyl-transfer RNA synthetases class-II family profile" evidence="6">
    <location>
        <begin position="99"/>
        <end position="314"/>
    </location>
</feature>
<evidence type="ECO:0000313" key="7">
    <source>
        <dbReference type="EMBL" id="CEP78534.1"/>
    </source>
</evidence>
<proteinExistence type="predicted"/>
<keyword evidence="3" id="KW-0067">ATP-binding</keyword>
<accession>A0A0C7P3S8</accession>
<evidence type="ECO:0000256" key="1">
    <source>
        <dbReference type="ARBA" id="ARBA00022598"/>
    </source>
</evidence>
<evidence type="ECO:0000256" key="2">
    <source>
        <dbReference type="ARBA" id="ARBA00022741"/>
    </source>
</evidence>
<keyword evidence="8" id="KW-1185">Reference proteome</keyword>
<dbReference type="OrthoDB" id="9762036at2"/>
<dbReference type="AlphaFoldDB" id="A0A0C7P3S8"/>
<dbReference type="GO" id="GO:0005524">
    <property type="term" value="F:ATP binding"/>
    <property type="evidence" value="ECO:0007669"/>
    <property type="project" value="UniProtKB-KW"/>
</dbReference>
<dbReference type="GO" id="GO:0004816">
    <property type="term" value="F:asparagine-tRNA ligase activity"/>
    <property type="evidence" value="ECO:0007669"/>
    <property type="project" value="UniProtKB-EC"/>
</dbReference>
<sequence length="319" mass="37141">MELVKKEGRKVDSVELVEKYLKDESYKDALIIQSGIIGLSRQFLHNEGFVEYLPVIVSTITDPLNRDVFEAQIDYYGHKYYITKSMIVQKQVGILVHDKIFSFSPNLRLEREEKAQSGRHLIDFVQLDLEVKNAKREDIMSLMEDLIIFVINNLLQDHSELIKKYHPGLSVPKKPFNRISVKEAKKRFGDDYEKIISEKSTEPVWLIDMPIEEREFYDKQNPLEPDTLLDFDLIYPEGFGEGISGGEREYEYDQIVKRIKLKGNNLDSYEDYLKIARKGYLRPSAGCGIGIERFTRYIMGLEHVEKTRLFAKVPGQFSI</sequence>
<dbReference type="InterPro" id="IPR045864">
    <property type="entry name" value="aa-tRNA-synth_II/BPL/LPL"/>
</dbReference>
<dbReference type="GO" id="GO:0006421">
    <property type="term" value="P:asparaginyl-tRNA aminoacylation"/>
    <property type="evidence" value="ECO:0007669"/>
    <property type="project" value="TreeGrafter"/>
</dbReference>
<dbReference type="PROSITE" id="PS50862">
    <property type="entry name" value="AA_TRNA_LIGASE_II"/>
    <property type="match status" value="1"/>
</dbReference>
<evidence type="ECO:0000313" key="8">
    <source>
        <dbReference type="Proteomes" id="UP000032809"/>
    </source>
</evidence>
<keyword evidence="1 7" id="KW-0436">Ligase</keyword>
<dbReference type="EC" id="6.1.1.22" evidence="7"/>
<gene>
    <name evidence="7" type="primary">AsnS</name>
    <name evidence="7" type="ORF">DTL3_1236</name>
</gene>
<evidence type="ECO:0000256" key="3">
    <source>
        <dbReference type="ARBA" id="ARBA00022840"/>
    </source>
</evidence>
<dbReference type="NCBIfam" id="NF005054">
    <property type="entry name" value="PRK06462.1-4"/>
    <property type="match status" value="1"/>
</dbReference>
<dbReference type="Gene3D" id="3.30.930.10">
    <property type="entry name" value="Bira Bifunctional Protein, Domain 2"/>
    <property type="match status" value="1"/>
</dbReference>
<dbReference type="HOGENOM" id="CLU_004553_2_2_0"/>
<dbReference type="InterPro" id="IPR006195">
    <property type="entry name" value="aa-tRNA-synth_II"/>
</dbReference>
<keyword evidence="2" id="KW-0547">Nucleotide-binding</keyword>
<reference evidence="8" key="1">
    <citation type="submission" date="2014-11" db="EMBL/GenBank/DDBJ databases">
        <authorList>
            <person name="Wibberg D."/>
        </authorList>
    </citation>
    <scope>NUCLEOTIDE SEQUENCE [LARGE SCALE GENOMIC DNA]</scope>
    <source>
        <strain evidence="8">L3</strain>
    </source>
</reference>
<dbReference type="RefSeq" id="WP_045087960.1">
    <property type="nucleotide sequence ID" value="NZ_LN824141.1"/>
</dbReference>
<protein>
    <submittedName>
        <fullName evidence="7">Asparagine-tRNA ligase</fullName>
        <ecNumber evidence="7">6.1.1.22</ecNumber>
    </submittedName>
</protein>
<keyword evidence="5" id="KW-0030">Aminoacyl-tRNA synthetase</keyword>
<evidence type="ECO:0000256" key="4">
    <source>
        <dbReference type="ARBA" id="ARBA00022917"/>
    </source>
</evidence>
<dbReference type="KEGG" id="dtn:DTL3_1236"/>